<organism evidence="2 3">
    <name type="scientific">Nocardioides immobilis</name>
    <dbReference type="NCBI Taxonomy" id="2049295"/>
    <lineage>
        <taxon>Bacteria</taxon>
        <taxon>Bacillati</taxon>
        <taxon>Actinomycetota</taxon>
        <taxon>Actinomycetes</taxon>
        <taxon>Propionibacteriales</taxon>
        <taxon>Nocardioidaceae</taxon>
        <taxon>Nocardioides</taxon>
    </lineage>
</organism>
<dbReference type="PANTHER" id="PTHR37017">
    <property type="entry name" value="AB HYDROLASE-1 DOMAIN-CONTAINING PROTEIN-RELATED"/>
    <property type="match status" value="1"/>
</dbReference>
<comment type="caution">
    <text evidence="2">The sequence shown here is derived from an EMBL/GenBank/DDBJ whole genome shotgun (WGS) entry which is preliminary data.</text>
</comment>
<evidence type="ECO:0000313" key="3">
    <source>
        <dbReference type="Proteomes" id="UP000283644"/>
    </source>
</evidence>
<keyword evidence="3" id="KW-1185">Reference proteome</keyword>
<proteinExistence type="predicted"/>
<dbReference type="RefSeq" id="WP_118927036.1">
    <property type="nucleotide sequence ID" value="NZ_QXGH01000025.1"/>
</dbReference>
<dbReference type="InterPro" id="IPR029058">
    <property type="entry name" value="AB_hydrolase_fold"/>
</dbReference>
<dbReference type="GO" id="GO:0016787">
    <property type="term" value="F:hydrolase activity"/>
    <property type="evidence" value="ECO:0007669"/>
    <property type="project" value="UniProtKB-KW"/>
</dbReference>
<protein>
    <submittedName>
        <fullName evidence="2">Alpha/beta hydrolase</fullName>
    </submittedName>
</protein>
<feature type="domain" description="AB hydrolase-1" evidence="1">
    <location>
        <begin position="4"/>
        <end position="210"/>
    </location>
</feature>
<evidence type="ECO:0000313" key="2">
    <source>
        <dbReference type="EMBL" id="RHW25252.1"/>
    </source>
</evidence>
<dbReference type="Gene3D" id="3.40.50.1820">
    <property type="entry name" value="alpha/beta hydrolase"/>
    <property type="match status" value="1"/>
</dbReference>
<evidence type="ECO:0000259" key="1">
    <source>
        <dbReference type="Pfam" id="PF12697"/>
    </source>
</evidence>
<sequence length="217" mass="23133">MTQLVFLSGAGLPEWIWDEVRQILPVDSLVVAYPKGSASLRTYAESALTQAPQRFTLVAHSAGGVVGSEMCALAPDRVEGFIGVSACLPPAGRSFVQAMPMPQRAILGLVLRLLGTKPPDKQIREGLCAGVSDDIAARVVADFAPESRALFTDAVSARSFPARSAYLVTEDDREFPAPLQSRFAAELGGQVETMRTAHLPMLEDPAETAKRILGALA</sequence>
<dbReference type="InterPro" id="IPR052897">
    <property type="entry name" value="Sec-Metab_Biosynth_Hydrolase"/>
</dbReference>
<dbReference type="SUPFAM" id="SSF53474">
    <property type="entry name" value="alpha/beta-Hydrolases"/>
    <property type="match status" value="1"/>
</dbReference>
<dbReference type="PANTHER" id="PTHR37017:SF11">
    <property type="entry name" value="ESTERASE_LIPASE_THIOESTERASE DOMAIN-CONTAINING PROTEIN"/>
    <property type="match status" value="1"/>
</dbReference>
<dbReference type="Proteomes" id="UP000283644">
    <property type="component" value="Unassembled WGS sequence"/>
</dbReference>
<dbReference type="OrthoDB" id="3249793at2"/>
<keyword evidence="2" id="KW-0378">Hydrolase</keyword>
<dbReference type="EMBL" id="QXGH01000025">
    <property type="protein sequence ID" value="RHW25252.1"/>
    <property type="molecule type" value="Genomic_DNA"/>
</dbReference>
<dbReference type="Pfam" id="PF12697">
    <property type="entry name" value="Abhydrolase_6"/>
    <property type="match status" value="1"/>
</dbReference>
<gene>
    <name evidence="2" type="ORF">D0Z08_20030</name>
</gene>
<accession>A0A417XXW9</accession>
<reference evidence="2 3" key="1">
    <citation type="submission" date="2018-09" db="EMBL/GenBank/DDBJ databases">
        <title>Genome sequencing of Nocardioides immobilis CCTCC AB 2017083 for comparison to Nocardioides silvaticus.</title>
        <authorList>
            <person name="Li C."/>
            <person name="Wang G."/>
        </authorList>
    </citation>
    <scope>NUCLEOTIDE SEQUENCE [LARGE SCALE GENOMIC DNA]</scope>
    <source>
        <strain evidence="2 3">CCTCC AB 2017083</strain>
    </source>
</reference>
<dbReference type="InterPro" id="IPR000073">
    <property type="entry name" value="AB_hydrolase_1"/>
</dbReference>
<name>A0A417XXW9_9ACTN</name>
<dbReference type="AlphaFoldDB" id="A0A417XXW9"/>